<dbReference type="EMBL" id="JBBPFD010000354">
    <property type="protein sequence ID" value="KAK7879127.1"/>
    <property type="molecule type" value="Genomic_DNA"/>
</dbReference>
<feature type="region of interest" description="Disordered" evidence="1">
    <location>
        <begin position="164"/>
        <end position="191"/>
    </location>
</feature>
<accession>A0AAW0MFF2</accession>
<feature type="non-terminal residue" evidence="2">
    <location>
        <position position="1"/>
    </location>
</feature>
<protein>
    <submittedName>
        <fullName evidence="2">Uncharacterized protein</fullName>
    </submittedName>
</protein>
<dbReference type="AlphaFoldDB" id="A0AAW0MFF2"/>
<feature type="region of interest" description="Disordered" evidence="1">
    <location>
        <begin position="66"/>
        <end position="85"/>
    </location>
</feature>
<reference evidence="3" key="1">
    <citation type="submission" date="2024-04" db="EMBL/GenBank/DDBJ databases">
        <title>Salinicola lusitanus LLJ914,a marine bacterium isolated from the Okinawa Trough.</title>
        <authorList>
            <person name="Li J."/>
        </authorList>
    </citation>
    <scope>NUCLEOTIDE SEQUENCE [LARGE SCALE GENOMIC DNA]</scope>
</reference>
<organism evidence="2 3">
    <name type="scientific">Mugilogobius chulae</name>
    <name type="common">yellowstripe goby</name>
    <dbReference type="NCBI Taxonomy" id="88201"/>
    <lineage>
        <taxon>Eukaryota</taxon>
        <taxon>Metazoa</taxon>
        <taxon>Chordata</taxon>
        <taxon>Craniata</taxon>
        <taxon>Vertebrata</taxon>
        <taxon>Euteleostomi</taxon>
        <taxon>Actinopterygii</taxon>
        <taxon>Neopterygii</taxon>
        <taxon>Teleostei</taxon>
        <taxon>Neoteleostei</taxon>
        <taxon>Acanthomorphata</taxon>
        <taxon>Gobiaria</taxon>
        <taxon>Gobiiformes</taxon>
        <taxon>Gobioidei</taxon>
        <taxon>Gobiidae</taxon>
        <taxon>Gobionellinae</taxon>
        <taxon>Mugilogobius</taxon>
    </lineage>
</organism>
<comment type="caution">
    <text evidence="2">The sequence shown here is derived from an EMBL/GenBank/DDBJ whole genome shotgun (WGS) entry which is preliminary data.</text>
</comment>
<evidence type="ECO:0000313" key="3">
    <source>
        <dbReference type="Proteomes" id="UP001460270"/>
    </source>
</evidence>
<sequence length="228" mass="26257">ENAVFSMFRRLWCKRAPGPAAVAQTRDHNTRRSVSLCRRRVQPPPRSARCQKNRVKTQNIRVLAQREEGPDQTRPRRSAVTLPGWSASSCGPRRLQVVDRVITKHYEEQQIRLKPRLLLPLLLQVSPRKPRRSARENVSQSVKKPHFCRGLTFARRYEARERRKCGNEARGSGRFTKSQEPGLFPSGAASLKLPQPKEKDLEREWSVYLRVCALRQLRVVSMAVKSTS</sequence>
<evidence type="ECO:0000313" key="2">
    <source>
        <dbReference type="EMBL" id="KAK7879127.1"/>
    </source>
</evidence>
<gene>
    <name evidence="2" type="ORF">WMY93_034091</name>
</gene>
<proteinExistence type="predicted"/>
<keyword evidence="3" id="KW-1185">Reference proteome</keyword>
<dbReference type="Proteomes" id="UP001460270">
    <property type="component" value="Unassembled WGS sequence"/>
</dbReference>
<name>A0AAW0MFF2_9GOBI</name>
<evidence type="ECO:0000256" key="1">
    <source>
        <dbReference type="SAM" id="MobiDB-lite"/>
    </source>
</evidence>